<evidence type="ECO:0000313" key="3">
    <source>
        <dbReference type="EMBL" id="HIZ17934.1"/>
    </source>
</evidence>
<evidence type="ECO:0000256" key="1">
    <source>
        <dbReference type="SAM" id="SignalP"/>
    </source>
</evidence>
<feature type="non-terminal residue" evidence="3">
    <location>
        <position position="588"/>
    </location>
</feature>
<comment type="caution">
    <text evidence="3">The sequence shown here is derived from an EMBL/GenBank/DDBJ whole genome shotgun (WGS) entry which is preliminary data.</text>
</comment>
<feature type="domain" description="Bacterial repeat" evidence="2">
    <location>
        <begin position="429"/>
        <end position="493"/>
    </location>
</feature>
<dbReference type="EMBL" id="DXBZ01000043">
    <property type="protein sequence ID" value="HIZ17934.1"/>
    <property type="molecule type" value="Genomic_DNA"/>
</dbReference>
<feature type="chain" id="PRO_5038504242" description="Bacterial repeat domain-containing protein" evidence="1">
    <location>
        <begin position="27"/>
        <end position="588"/>
    </location>
</feature>
<evidence type="ECO:0000259" key="2">
    <source>
        <dbReference type="Pfam" id="PF18998"/>
    </source>
</evidence>
<dbReference type="InterPro" id="IPR044060">
    <property type="entry name" value="Bacterial_rp_domain"/>
</dbReference>
<evidence type="ECO:0000313" key="4">
    <source>
        <dbReference type="Proteomes" id="UP000824029"/>
    </source>
</evidence>
<accession>A0A9D2DJD4</accession>
<dbReference type="Proteomes" id="UP000824029">
    <property type="component" value="Unassembled WGS sequence"/>
</dbReference>
<feature type="signal peptide" evidence="1">
    <location>
        <begin position="1"/>
        <end position="26"/>
    </location>
</feature>
<protein>
    <recommendedName>
        <fullName evidence="2">Bacterial repeat domain-containing protein</fullName>
    </recommendedName>
</protein>
<reference evidence="3" key="2">
    <citation type="submission" date="2021-04" db="EMBL/GenBank/DDBJ databases">
        <authorList>
            <person name="Gilroy R."/>
        </authorList>
    </citation>
    <scope>NUCLEOTIDE SEQUENCE</scope>
    <source>
        <strain evidence="3">ChiHecolR3B27-1887</strain>
    </source>
</reference>
<sequence>MGKKLATIVACAFAAVLFAVPAPAWAVEHKGINVNGVDIVADDDHIVECGNGTAEYDPTTGVLTLTNAKITKGTGYITTQCGIESGRDMSLNIVLVGENTTTLPISATSGDSADPVIDGTCGDITISGPGSLEVTSSQVAPNAINAYNSLTIKDGARVTVHSESSCAINAQNGSVNIISGAHVEATSAGDYSYAVGALQPSGDTKDNDIVVSGEGTYLKASSAKAAVNVGLPTLYAGNDLVLEDGAVIEVDGTAVANKDVTIQSGANLSASNEGGSYALYAVGALTIDGASVSASSVRGYGIVARENLSVHDAIIDARSTDSNGLGVTFGGATIDGGTITLSSENNAALSTAGNASIVSGVVTLKGGSSGALAVAGLNFGSKNWYQWATSAAGEVTKSESDAYDSADRTDTYLRIEPVGTTYDLAVSGGEGSGSYVAGTQVTISADALNASGHFSGWTASDPTGAGVLANSSAAETTFTMPAGAVELTANYEPHAVLEHVAAVDPSCTSEGTAEHWKCTECGALFSDDGGATLVSSDDLSVPALGHDYVDGVCTVCGEKDPDYVAPEDPEKSDTTIPATGDASVLFSL</sequence>
<gene>
    <name evidence="3" type="ORF">IAA22_02320</name>
</gene>
<dbReference type="Pfam" id="PF18998">
    <property type="entry name" value="Flg_new_2"/>
    <property type="match status" value="1"/>
</dbReference>
<organism evidence="3 4">
    <name type="scientific">Candidatus Olsenella stercoravium</name>
    <dbReference type="NCBI Taxonomy" id="2838713"/>
    <lineage>
        <taxon>Bacteria</taxon>
        <taxon>Bacillati</taxon>
        <taxon>Actinomycetota</taxon>
        <taxon>Coriobacteriia</taxon>
        <taxon>Coriobacteriales</taxon>
        <taxon>Atopobiaceae</taxon>
        <taxon>Olsenella</taxon>
    </lineage>
</organism>
<name>A0A9D2DJD4_9ACTN</name>
<reference evidence="3" key="1">
    <citation type="journal article" date="2021" name="PeerJ">
        <title>Extensive microbial diversity within the chicken gut microbiome revealed by metagenomics and culture.</title>
        <authorList>
            <person name="Gilroy R."/>
            <person name="Ravi A."/>
            <person name="Getino M."/>
            <person name="Pursley I."/>
            <person name="Horton D.L."/>
            <person name="Alikhan N.F."/>
            <person name="Baker D."/>
            <person name="Gharbi K."/>
            <person name="Hall N."/>
            <person name="Watson M."/>
            <person name="Adriaenssens E.M."/>
            <person name="Foster-Nyarko E."/>
            <person name="Jarju S."/>
            <person name="Secka A."/>
            <person name="Antonio M."/>
            <person name="Oren A."/>
            <person name="Chaudhuri R.R."/>
            <person name="La Ragione R."/>
            <person name="Hildebrand F."/>
            <person name="Pallen M.J."/>
        </authorList>
    </citation>
    <scope>NUCLEOTIDE SEQUENCE</scope>
    <source>
        <strain evidence="3">ChiHecolR3B27-1887</strain>
    </source>
</reference>
<proteinExistence type="predicted"/>
<dbReference type="AlphaFoldDB" id="A0A9D2DJD4"/>
<keyword evidence="1" id="KW-0732">Signal</keyword>